<dbReference type="GO" id="GO:0004820">
    <property type="term" value="F:glycine-tRNA ligase activity"/>
    <property type="evidence" value="ECO:0007669"/>
    <property type="project" value="UniProtKB-EC"/>
</dbReference>
<evidence type="ECO:0000256" key="4">
    <source>
        <dbReference type="ARBA" id="ARBA00022490"/>
    </source>
</evidence>
<keyword evidence="6 11" id="KW-0547">Nucleotide-binding</keyword>
<protein>
    <recommendedName>
        <fullName evidence="11">Glycine--tRNA ligase beta subunit</fullName>
        <ecNumber evidence="11">6.1.1.14</ecNumber>
    </recommendedName>
    <alternativeName>
        <fullName evidence="11">Glycyl-tRNA synthetase beta subunit</fullName>
        <shortName evidence="11">GlyRS</shortName>
    </alternativeName>
</protein>
<dbReference type="InterPro" id="IPR008909">
    <property type="entry name" value="DALR_anticod-bd"/>
</dbReference>
<name>A0ABZ1AMP4_AROEV</name>
<dbReference type="InterPro" id="IPR006194">
    <property type="entry name" value="Gly-tRNA-synth_heterodimer"/>
</dbReference>
<dbReference type="InterPro" id="IPR015944">
    <property type="entry name" value="Gly-tRNA-synth_bsu"/>
</dbReference>
<dbReference type="SUPFAM" id="SSF109604">
    <property type="entry name" value="HD-domain/PDEase-like"/>
    <property type="match status" value="1"/>
</dbReference>
<evidence type="ECO:0000256" key="1">
    <source>
        <dbReference type="ARBA" id="ARBA00004496"/>
    </source>
</evidence>
<dbReference type="PANTHER" id="PTHR30075:SF2">
    <property type="entry name" value="GLYCINE--TRNA LIGASE, CHLOROPLASTIC_MITOCHONDRIAL 2"/>
    <property type="match status" value="1"/>
</dbReference>
<evidence type="ECO:0000259" key="12">
    <source>
        <dbReference type="Pfam" id="PF05746"/>
    </source>
</evidence>
<evidence type="ECO:0000256" key="11">
    <source>
        <dbReference type="HAMAP-Rule" id="MF_00255"/>
    </source>
</evidence>
<accession>A0ABZ1AMP4</accession>
<comment type="catalytic activity">
    <reaction evidence="10 11">
        <text>tRNA(Gly) + glycine + ATP = glycyl-tRNA(Gly) + AMP + diphosphate</text>
        <dbReference type="Rhea" id="RHEA:16013"/>
        <dbReference type="Rhea" id="RHEA-COMP:9664"/>
        <dbReference type="Rhea" id="RHEA-COMP:9683"/>
        <dbReference type="ChEBI" id="CHEBI:30616"/>
        <dbReference type="ChEBI" id="CHEBI:33019"/>
        <dbReference type="ChEBI" id="CHEBI:57305"/>
        <dbReference type="ChEBI" id="CHEBI:78442"/>
        <dbReference type="ChEBI" id="CHEBI:78522"/>
        <dbReference type="ChEBI" id="CHEBI:456215"/>
        <dbReference type="EC" id="6.1.1.14"/>
    </reaction>
</comment>
<evidence type="ECO:0000256" key="6">
    <source>
        <dbReference type="ARBA" id="ARBA00022741"/>
    </source>
</evidence>
<comment type="similarity">
    <text evidence="2 11">Belongs to the class-II aminoacyl-tRNA synthetase family.</text>
</comment>
<dbReference type="EMBL" id="CP141259">
    <property type="protein sequence ID" value="WRL47125.1"/>
    <property type="molecule type" value="Genomic_DNA"/>
</dbReference>
<evidence type="ECO:0000256" key="9">
    <source>
        <dbReference type="ARBA" id="ARBA00023146"/>
    </source>
</evidence>
<evidence type="ECO:0000313" key="14">
    <source>
        <dbReference type="Proteomes" id="UP001626593"/>
    </source>
</evidence>
<keyword evidence="8 11" id="KW-0648">Protein biosynthesis</keyword>
<dbReference type="HAMAP" id="MF_00255">
    <property type="entry name" value="Gly_tRNA_synth_beta"/>
    <property type="match status" value="1"/>
</dbReference>
<evidence type="ECO:0000313" key="13">
    <source>
        <dbReference type="EMBL" id="WRL47125.1"/>
    </source>
</evidence>
<comment type="subcellular location">
    <subcellularLocation>
        <location evidence="1 11">Cytoplasm</location>
    </subcellularLocation>
</comment>
<dbReference type="Pfam" id="PF05746">
    <property type="entry name" value="DALR_1"/>
    <property type="match status" value="1"/>
</dbReference>
<evidence type="ECO:0000256" key="10">
    <source>
        <dbReference type="ARBA" id="ARBA00047937"/>
    </source>
</evidence>
<keyword evidence="4 11" id="KW-0963">Cytoplasm</keyword>
<evidence type="ECO:0000256" key="7">
    <source>
        <dbReference type="ARBA" id="ARBA00022840"/>
    </source>
</evidence>
<dbReference type="NCBIfam" id="TIGR00211">
    <property type="entry name" value="glyS"/>
    <property type="match status" value="1"/>
</dbReference>
<keyword evidence="7 11" id="KW-0067">ATP-binding</keyword>
<evidence type="ECO:0000256" key="8">
    <source>
        <dbReference type="ARBA" id="ARBA00022917"/>
    </source>
</evidence>
<dbReference type="Pfam" id="PF02092">
    <property type="entry name" value="tRNA_synt_2f"/>
    <property type="match status" value="1"/>
</dbReference>
<keyword evidence="14" id="KW-1185">Reference proteome</keyword>
<evidence type="ECO:0000256" key="2">
    <source>
        <dbReference type="ARBA" id="ARBA00008226"/>
    </source>
</evidence>
<proteinExistence type="inferred from homology"/>
<dbReference type="Gene3D" id="1.10.730.10">
    <property type="entry name" value="Isoleucyl-tRNA Synthetase, Domain 1"/>
    <property type="match status" value="1"/>
</dbReference>
<reference evidence="13 14" key="1">
    <citation type="submission" date="2023-12" db="EMBL/GenBank/DDBJ databases">
        <title>A. evansii MAY27, complete genome.</title>
        <authorList>
            <person name="Wang Y."/>
        </authorList>
    </citation>
    <scope>NUCLEOTIDE SEQUENCE [LARGE SCALE GENOMIC DNA]</scope>
    <source>
        <strain evidence="13 14">MAY27</strain>
    </source>
</reference>
<organism evidence="13 14">
    <name type="scientific">Aromatoleum evansii</name>
    <name type="common">Azoarcus evansii</name>
    <dbReference type="NCBI Taxonomy" id="59406"/>
    <lineage>
        <taxon>Bacteria</taxon>
        <taxon>Pseudomonadati</taxon>
        <taxon>Pseudomonadota</taxon>
        <taxon>Betaproteobacteria</taxon>
        <taxon>Rhodocyclales</taxon>
        <taxon>Rhodocyclaceae</taxon>
        <taxon>Aromatoleum</taxon>
    </lineage>
</organism>
<dbReference type="PROSITE" id="PS50861">
    <property type="entry name" value="AA_TRNA_LIGASE_II_GLYAB"/>
    <property type="match status" value="1"/>
</dbReference>
<sequence>MMTASLLVELLTEELPPKALPRLGETFAAKIFDGLKARDLVAEDRGFRWFAAPRRLAITVPHVRAAAPAREVTEKIMPVQVALDADGRPTAALLKKLEVKGISAEAVASFERRMDGKAEALFYTRNEDGATLDAVLAEIVQEAVKALPIPKLMRWGAGDAQFVRPVHKLTLLHGDRVVPGRVLDLDADRVTRGHRFMSRGDIALATADAYEPTLLAEGKVMPDFAERRAEIERQLLATAAREGSSLGEYADLLDEVAALVEHPTVYVGEFEAEFLAVPQECLILTMRANQKYFPLFDPAGKLRNRFLIVSNMRLEDASNIITGNQRVVRPRLSDARFFFEQDRKHTLDSRLPRLAPVVYHNKLGSQLERVERLERLAGAIAARLHGDAKAAARAARLAKADLVTDMVGEFPELQGVMGRYYALNDGEGEVIADAIQSHYQPRFAGDALPAGNVAGAVALADKLDALVGFFGIGQLPTGDKDPFGLRRAALGVLRILIETPLPLDLAELINDAAAGFKPGLLTAQGFEAQLLDFMFERLKNLLRDAAHAGDVIDAVLALRPTRMDLVPAKLEAVRTFRALPEAEVLAAANKRIVNILKKVEGELPEPDVALLQEDAEKALFHRVVEVAPLVRSHMANEDYTDALCVLAGLRAAVDTFFDEVMVMAEEPMTRQNRLALLRQLAGLMNQVADLSRLSA</sequence>
<dbReference type="RefSeq" id="WP_407279723.1">
    <property type="nucleotide sequence ID" value="NZ_CP141259.1"/>
</dbReference>
<feature type="domain" description="DALR anticodon binding" evidence="12">
    <location>
        <begin position="587"/>
        <end position="686"/>
    </location>
</feature>
<dbReference type="PRINTS" id="PR01045">
    <property type="entry name" value="TRNASYNTHGB"/>
</dbReference>
<dbReference type="PANTHER" id="PTHR30075">
    <property type="entry name" value="GLYCYL-TRNA SYNTHETASE"/>
    <property type="match status" value="1"/>
</dbReference>
<keyword evidence="5 11" id="KW-0436">Ligase</keyword>
<gene>
    <name evidence="11 13" type="primary">glyS</name>
    <name evidence="13" type="ORF">U5817_03470</name>
</gene>
<dbReference type="Proteomes" id="UP001626593">
    <property type="component" value="Chromosome"/>
</dbReference>
<dbReference type="EC" id="6.1.1.14" evidence="11"/>
<keyword evidence="9 11" id="KW-0030">Aminoacyl-tRNA synthetase</keyword>
<evidence type="ECO:0000256" key="5">
    <source>
        <dbReference type="ARBA" id="ARBA00022598"/>
    </source>
</evidence>
<evidence type="ECO:0000256" key="3">
    <source>
        <dbReference type="ARBA" id="ARBA00011209"/>
    </source>
</evidence>
<comment type="subunit">
    <text evidence="3 11">Tetramer of two alpha and two beta subunits.</text>
</comment>